<proteinExistence type="predicted"/>
<dbReference type="eggNOG" id="COG0210">
    <property type="taxonomic scope" value="Bacteria"/>
</dbReference>
<organism evidence="18 19">
    <name type="scientific">Bifidobacterium bohemicum DSM 22767</name>
    <dbReference type="NCBI Taxonomy" id="1437606"/>
    <lineage>
        <taxon>Bacteria</taxon>
        <taxon>Bacillati</taxon>
        <taxon>Actinomycetota</taxon>
        <taxon>Actinomycetes</taxon>
        <taxon>Bifidobacteriales</taxon>
        <taxon>Bifidobacteriaceae</taxon>
        <taxon>Bifidobacterium</taxon>
    </lineage>
</organism>
<dbReference type="GO" id="GO:0005524">
    <property type="term" value="F:ATP binding"/>
    <property type="evidence" value="ECO:0007669"/>
    <property type="project" value="UniProtKB-UniRule"/>
</dbReference>
<keyword evidence="1" id="KW-0540">Nuclease</keyword>
<dbReference type="InterPro" id="IPR027417">
    <property type="entry name" value="P-loop_NTPase"/>
</dbReference>
<dbReference type="Gene3D" id="3.90.320.10">
    <property type="match status" value="1"/>
</dbReference>
<feature type="region of interest" description="Disordered" evidence="15">
    <location>
        <begin position="1381"/>
        <end position="1407"/>
    </location>
</feature>
<evidence type="ECO:0000313" key="18">
    <source>
        <dbReference type="EMBL" id="KFI44847.1"/>
    </source>
</evidence>
<dbReference type="InterPro" id="IPR014017">
    <property type="entry name" value="DNA_helicase_UvrD-like_C"/>
</dbReference>
<evidence type="ECO:0000256" key="12">
    <source>
        <dbReference type="ARBA" id="ARBA00034808"/>
    </source>
</evidence>
<keyword evidence="6" id="KW-0269">Exonuclease</keyword>
<comment type="catalytic activity">
    <reaction evidence="11">
        <text>Couples ATP hydrolysis with the unwinding of duplex DNA by translocating in the 3'-5' direction.</text>
        <dbReference type="EC" id="5.6.2.4"/>
    </reaction>
</comment>
<dbReference type="EMBL" id="JGYP01000005">
    <property type="protein sequence ID" value="KFI44847.1"/>
    <property type="molecule type" value="Genomic_DNA"/>
</dbReference>
<evidence type="ECO:0000256" key="6">
    <source>
        <dbReference type="ARBA" id="ARBA00022839"/>
    </source>
</evidence>
<dbReference type="PROSITE" id="PS51217">
    <property type="entry name" value="UVRD_HELICASE_CTER"/>
    <property type="match status" value="1"/>
</dbReference>
<keyword evidence="9" id="KW-0234">DNA repair</keyword>
<name>A0A086ZE97_9BIFI</name>
<keyword evidence="5 14" id="KW-0347">Helicase</keyword>
<dbReference type="PROSITE" id="PS51198">
    <property type="entry name" value="UVRD_HELICASE_ATP_BIND"/>
    <property type="match status" value="1"/>
</dbReference>
<evidence type="ECO:0000313" key="19">
    <source>
        <dbReference type="Proteomes" id="UP000029096"/>
    </source>
</evidence>
<feature type="region of interest" description="Disordered" evidence="15">
    <location>
        <begin position="776"/>
        <end position="798"/>
    </location>
</feature>
<sequence length="1407" mass="152120">MAVFGAHDEAEADGVPDSGAAPVRLDSDEQAAVIDAPTNDDVLVVAGAGSGKTYTMTRRIVTLIRRGVPAEKILGLTFTNKAASELSGRVSAAVADSGNGSRNPFLKPQVLTYDAFFQSIVRQYGLLVGFDQNTQPLSEAGSRQLAVSVIDENMDLVRGQGLGDFDTVVDDVLALAGAIGGSVIGAGCLSVKDGIERVRRWDAAFLERLDALIGDEQIPVEESDMPKCPKRRKKDSDKVFEQRLEDYRAESDRAAHDVALFRSDALRTVVRRREVLLDLVEAYDERKKSLDMAEFNDFTIAAHALVTRFPSIGERFRRRYTHVLLDEYQDTSTTQAALIAALFHPKEGRGSAVTAVGDPFQSIYAWRGASPGAFRMFQRDFGAEGRPPYALRTTRRNSRLVLEAANDLTEPLRRASMPRSSSLMTEVDVPKLDALPEASEGTLGVLGFDTRGQEIDAVIRFAKAVIARHTPSDPDAKDSRPHVAVLFRGKAQMEQFAQGLRDAGLSTVVVGYSALLDRPEIRDVMAVLHVAADHTDAASLMRLLATPRFGLGRSDLAALAGLASRRNDEYRYRALAAAGVVSPDAKPDARAALVAKHRDQVPNMVFLPDLVVDGELDLLLNAPGTKRRFTAKGLTAIEQVSDVLRQVNRVLNRPLSQIVATAVEALGLDIDTVVAQALNDHTGAAGLDPTQARSPMEALADLVDTFTREIAQDQAPTLRGFVSWVDSLDTVNDTAAPGVDEPADVVLMTVHQSKGLEWDAVAMVGLARSRFPSNQGDHLAIEEDPDHPGKVREDGSWQPPLYTETARTWLDAPAAVPVPVRADAGILPRFPHDLAPGGDPIDALGAFDSVEAVVREAEGLGSVTTGVANESTDEPGAQGSGDASQWLDQRAEFGRRLHADERRLAYVALTRARYEALLTYSRSTDEGRMPDESGKVVKAKPSNFWQEVDDALCTHVGVVAADADPAPPAADSRQEGPQTLDALGMERPDGFFVGDDAAAFKRAVVDCAWTEPLEHKAQSGPLPWPVKLSSGLASQLDWSARVASQGAESVRKPSNQKCRTAADGGERVPNGVGREPAAVLPEGESLLARTRMLLDDEYLCPTDPLNGSVLSVASGSAGEPDASDRHLPVAAHRTPEGGAEAAFDAEIRRRGEHVLAARRRNVTSLQAGVSRTGGVRDRAYWRGIVRPIPQVSSPTAEAGTRFHAWAELFVNAFDDADIVGAEESDSGQLTAGDARRTRAALVADLAQDLSGAGGGSALPSKADHTMIEWCRRLADSRWARRRPYAAEMQIVVAVPELGDAIVNGKLDAVFYGGLDENDKTTRFTIVDWKTGKKPVGSQEINEKLLQLDLYRLLFSQIAGCPMEFIDATLYYIDRANESDREIHAQPKSREEIIEEFKNGIPETSDND</sequence>
<dbReference type="Pfam" id="PF13361">
    <property type="entry name" value="UvrD_C"/>
    <property type="match status" value="1"/>
</dbReference>
<evidence type="ECO:0000256" key="10">
    <source>
        <dbReference type="ARBA" id="ARBA00023235"/>
    </source>
</evidence>
<evidence type="ECO:0000256" key="11">
    <source>
        <dbReference type="ARBA" id="ARBA00034617"/>
    </source>
</evidence>
<evidence type="ECO:0000256" key="13">
    <source>
        <dbReference type="ARBA" id="ARBA00048988"/>
    </source>
</evidence>
<dbReference type="RefSeq" id="WP_033520986.1">
    <property type="nucleotide sequence ID" value="NZ_JDUS01000004.1"/>
</dbReference>
<dbReference type="Pfam" id="PF12705">
    <property type="entry name" value="PDDEXK_1"/>
    <property type="match status" value="1"/>
</dbReference>
<evidence type="ECO:0000256" key="8">
    <source>
        <dbReference type="ARBA" id="ARBA00023125"/>
    </source>
</evidence>
<feature type="domain" description="UvrD-like helicase C-terminal" evidence="17">
    <location>
        <begin position="399"/>
        <end position="755"/>
    </location>
</feature>
<dbReference type="InterPro" id="IPR000212">
    <property type="entry name" value="DNA_helicase_UvrD/REP"/>
</dbReference>
<evidence type="ECO:0000256" key="9">
    <source>
        <dbReference type="ARBA" id="ARBA00023204"/>
    </source>
</evidence>
<dbReference type="Gene3D" id="1.10.486.10">
    <property type="entry name" value="PCRA, domain 4"/>
    <property type="match status" value="2"/>
</dbReference>
<keyword evidence="3" id="KW-0227">DNA damage</keyword>
<dbReference type="CDD" id="cd17932">
    <property type="entry name" value="DEXQc_UvrD"/>
    <property type="match status" value="1"/>
</dbReference>
<dbReference type="Proteomes" id="UP000029096">
    <property type="component" value="Unassembled WGS sequence"/>
</dbReference>
<dbReference type="SUPFAM" id="SSF52540">
    <property type="entry name" value="P-loop containing nucleoside triphosphate hydrolases"/>
    <property type="match status" value="1"/>
</dbReference>
<dbReference type="GO" id="GO:0000725">
    <property type="term" value="P:recombinational repair"/>
    <property type="evidence" value="ECO:0007669"/>
    <property type="project" value="TreeGrafter"/>
</dbReference>
<dbReference type="PANTHER" id="PTHR11070:SF55">
    <property type="entry name" value="DNA 3'-5' HELICASE"/>
    <property type="match status" value="1"/>
</dbReference>
<feature type="binding site" evidence="14">
    <location>
        <begin position="46"/>
        <end position="53"/>
    </location>
    <ligand>
        <name>ATP</name>
        <dbReference type="ChEBI" id="CHEBI:30616"/>
    </ligand>
</feature>
<evidence type="ECO:0000259" key="16">
    <source>
        <dbReference type="PROSITE" id="PS51198"/>
    </source>
</evidence>
<dbReference type="OrthoDB" id="4812256at2"/>
<keyword evidence="8" id="KW-0238">DNA-binding</keyword>
<dbReference type="GO" id="GO:0004527">
    <property type="term" value="F:exonuclease activity"/>
    <property type="evidence" value="ECO:0007669"/>
    <property type="project" value="UniProtKB-KW"/>
</dbReference>
<dbReference type="InterPro" id="IPR011604">
    <property type="entry name" value="PDDEXK-like_dom_sf"/>
</dbReference>
<feature type="region of interest" description="Disordered" evidence="15">
    <location>
        <begin position="1"/>
        <end position="22"/>
    </location>
</feature>
<accession>A0A086ZE97</accession>
<evidence type="ECO:0000256" key="4">
    <source>
        <dbReference type="ARBA" id="ARBA00022801"/>
    </source>
</evidence>
<dbReference type="GO" id="GO:0003677">
    <property type="term" value="F:DNA binding"/>
    <property type="evidence" value="ECO:0007669"/>
    <property type="project" value="UniProtKB-KW"/>
</dbReference>
<evidence type="ECO:0000256" key="2">
    <source>
        <dbReference type="ARBA" id="ARBA00022741"/>
    </source>
</evidence>
<keyword evidence="2 14" id="KW-0547">Nucleotide-binding</keyword>
<feature type="region of interest" description="Disordered" evidence="15">
    <location>
        <begin position="1045"/>
        <end position="1075"/>
    </location>
</feature>
<dbReference type="PANTHER" id="PTHR11070">
    <property type="entry name" value="UVRD / RECB / PCRA DNA HELICASE FAMILY MEMBER"/>
    <property type="match status" value="1"/>
</dbReference>
<keyword evidence="7 14" id="KW-0067">ATP-binding</keyword>
<comment type="caution">
    <text evidence="18">The sequence shown here is derived from an EMBL/GenBank/DDBJ whole genome shotgun (WGS) entry which is preliminary data.</text>
</comment>
<dbReference type="InterPro" id="IPR038726">
    <property type="entry name" value="PDDEXK_AddAB-type"/>
</dbReference>
<dbReference type="eggNOG" id="COG2887">
    <property type="taxonomic scope" value="Bacteria"/>
</dbReference>
<evidence type="ECO:0000256" key="3">
    <source>
        <dbReference type="ARBA" id="ARBA00022763"/>
    </source>
</evidence>
<feature type="domain" description="UvrD-like helicase ATP-binding" evidence="16">
    <location>
        <begin position="25"/>
        <end position="398"/>
    </location>
</feature>
<dbReference type="EC" id="5.6.2.4" evidence="12"/>
<feature type="compositionally biased region" description="Basic and acidic residues" evidence="15">
    <location>
        <begin position="1381"/>
        <end position="1397"/>
    </location>
</feature>
<keyword evidence="10" id="KW-0413">Isomerase</keyword>
<evidence type="ECO:0000256" key="5">
    <source>
        <dbReference type="ARBA" id="ARBA00022806"/>
    </source>
</evidence>
<comment type="catalytic activity">
    <reaction evidence="13">
        <text>ATP + H2O = ADP + phosphate + H(+)</text>
        <dbReference type="Rhea" id="RHEA:13065"/>
        <dbReference type="ChEBI" id="CHEBI:15377"/>
        <dbReference type="ChEBI" id="CHEBI:15378"/>
        <dbReference type="ChEBI" id="CHEBI:30616"/>
        <dbReference type="ChEBI" id="CHEBI:43474"/>
        <dbReference type="ChEBI" id="CHEBI:456216"/>
        <dbReference type="EC" id="5.6.2.4"/>
    </reaction>
</comment>
<evidence type="ECO:0000259" key="17">
    <source>
        <dbReference type="PROSITE" id="PS51217"/>
    </source>
</evidence>
<keyword evidence="4 14" id="KW-0378">Hydrolase</keyword>
<dbReference type="STRING" id="1437606.BBOH_1577"/>
<evidence type="ECO:0000256" key="15">
    <source>
        <dbReference type="SAM" id="MobiDB-lite"/>
    </source>
</evidence>
<feature type="compositionally biased region" description="Basic and acidic residues" evidence="15">
    <location>
        <begin position="786"/>
        <end position="795"/>
    </location>
</feature>
<reference evidence="18 19" key="1">
    <citation type="submission" date="2014-03" db="EMBL/GenBank/DDBJ databases">
        <title>Genomics of Bifidobacteria.</title>
        <authorList>
            <person name="Ventura M."/>
            <person name="Milani C."/>
            <person name="Lugli G.A."/>
        </authorList>
    </citation>
    <scope>NUCLEOTIDE SEQUENCE [LARGE SCALE GENOMIC DNA]</scope>
    <source>
        <strain evidence="18 19">DSM 22767</strain>
    </source>
</reference>
<dbReference type="InterPro" id="IPR014016">
    <property type="entry name" value="UvrD-like_ATP-bd"/>
</dbReference>
<dbReference type="Pfam" id="PF00580">
    <property type="entry name" value="UvrD-helicase"/>
    <property type="match status" value="1"/>
</dbReference>
<evidence type="ECO:0000256" key="1">
    <source>
        <dbReference type="ARBA" id="ARBA00022722"/>
    </source>
</evidence>
<dbReference type="GO" id="GO:0043138">
    <property type="term" value="F:3'-5' DNA helicase activity"/>
    <property type="evidence" value="ECO:0007669"/>
    <property type="project" value="UniProtKB-EC"/>
</dbReference>
<keyword evidence="19" id="KW-1185">Reference proteome</keyword>
<protein>
    <recommendedName>
        <fullName evidence="12">DNA 3'-5' helicase</fullName>
        <ecNumber evidence="12">5.6.2.4</ecNumber>
    </recommendedName>
</protein>
<dbReference type="GO" id="GO:0016887">
    <property type="term" value="F:ATP hydrolysis activity"/>
    <property type="evidence" value="ECO:0007669"/>
    <property type="project" value="RHEA"/>
</dbReference>
<dbReference type="Gene3D" id="3.40.50.300">
    <property type="entry name" value="P-loop containing nucleotide triphosphate hydrolases"/>
    <property type="match status" value="5"/>
</dbReference>
<dbReference type="GO" id="GO:0005829">
    <property type="term" value="C:cytosol"/>
    <property type="evidence" value="ECO:0007669"/>
    <property type="project" value="TreeGrafter"/>
</dbReference>
<gene>
    <name evidence="18" type="ORF">BBOH_1577</name>
</gene>
<evidence type="ECO:0000256" key="14">
    <source>
        <dbReference type="PROSITE-ProRule" id="PRU00560"/>
    </source>
</evidence>
<evidence type="ECO:0000256" key="7">
    <source>
        <dbReference type="ARBA" id="ARBA00022840"/>
    </source>
</evidence>